<dbReference type="NCBIfam" id="TIGR01728">
    <property type="entry name" value="SsuA_fam"/>
    <property type="match status" value="1"/>
</dbReference>
<dbReference type="GO" id="GO:0042597">
    <property type="term" value="C:periplasmic space"/>
    <property type="evidence" value="ECO:0007669"/>
    <property type="project" value="UniProtKB-SubCell"/>
</dbReference>
<evidence type="ECO:0000256" key="6">
    <source>
        <dbReference type="ARBA" id="ARBA00070228"/>
    </source>
</evidence>
<comment type="subcellular location">
    <subcellularLocation>
        <location evidence="1">Periplasm</location>
    </subcellularLocation>
</comment>
<dbReference type="PANTHER" id="PTHR30024">
    <property type="entry name" value="ALIPHATIC SULFONATES-BINDING PROTEIN-RELATED"/>
    <property type="match status" value="1"/>
</dbReference>
<dbReference type="InterPro" id="IPR015168">
    <property type="entry name" value="SsuA/THI5"/>
</dbReference>
<dbReference type="AlphaFoldDB" id="A0A371YYU7"/>
<keyword evidence="9" id="KW-1185">Reference proteome</keyword>
<evidence type="ECO:0000256" key="4">
    <source>
        <dbReference type="ARBA" id="ARBA00022729"/>
    </source>
</evidence>
<dbReference type="GO" id="GO:0042626">
    <property type="term" value="F:ATPase-coupled transmembrane transporter activity"/>
    <property type="evidence" value="ECO:0007669"/>
    <property type="project" value="InterPro"/>
</dbReference>
<dbReference type="SMART" id="SM00062">
    <property type="entry name" value="PBPb"/>
    <property type="match status" value="1"/>
</dbReference>
<dbReference type="SUPFAM" id="SSF53850">
    <property type="entry name" value="Periplasmic binding protein-like II"/>
    <property type="match status" value="1"/>
</dbReference>
<evidence type="ECO:0000256" key="2">
    <source>
        <dbReference type="ARBA" id="ARBA00010742"/>
    </source>
</evidence>
<dbReference type="OrthoDB" id="7374754at2"/>
<proteinExistence type="inferred from homology"/>
<evidence type="ECO:0000259" key="7">
    <source>
        <dbReference type="SMART" id="SM00062"/>
    </source>
</evidence>
<evidence type="ECO:0000256" key="1">
    <source>
        <dbReference type="ARBA" id="ARBA00004418"/>
    </source>
</evidence>
<evidence type="ECO:0000256" key="5">
    <source>
        <dbReference type="ARBA" id="ARBA00055538"/>
    </source>
</evidence>
<evidence type="ECO:0000256" key="3">
    <source>
        <dbReference type="ARBA" id="ARBA00022448"/>
    </source>
</evidence>
<evidence type="ECO:0000313" key="9">
    <source>
        <dbReference type="Proteomes" id="UP000262371"/>
    </source>
</evidence>
<dbReference type="PANTHER" id="PTHR30024:SF42">
    <property type="entry name" value="ALIPHATIC SULFONATES-BINDING PROTEIN-RELATED"/>
    <property type="match status" value="1"/>
</dbReference>
<dbReference type="FunFam" id="3.40.190.10:FF:000050">
    <property type="entry name" value="Sulfonate ABC transporter substrate-binding protein"/>
    <property type="match status" value="1"/>
</dbReference>
<dbReference type="EMBL" id="QUWV01000097">
    <property type="protein sequence ID" value="RFD19420.1"/>
    <property type="molecule type" value="Genomic_DNA"/>
</dbReference>
<dbReference type="Gene3D" id="3.40.190.10">
    <property type="entry name" value="Periplasmic binding protein-like II"/>
    <property type="match status" value="2"/>
</dbReference>
<organism evidence="8 9">
    <name type="scientific">Komagataeibacter melaceti</name>
    <dbReference type="NCBI Taxonomy" id="2766577"/>
    <lineage>
        <taxon>Bacteria</taxon>
        <taxon>Pseudomonadati</taxon>
        <taxon>Pseudomonadota</taxon>
        <taxon>Alphaproteobacteria</taxon>
        <taxon>Acetobacterales</taxon>
        <taxon>Acetobacteraceae</taxon>
        <taxon>Komagataeibacter</taxon>
    </lineage>
</organism>
<dbReference type="Proteomes" id="UP000262371">
    <property type="component" value="Unassembled WGS sequence"/>
</dbReference>
<comment type="similarity">
    <text evidence="2">Belongs to the bacterial solute-binding protein SsuA/TauA family.</text>
</comment>
<comment type="function">
    <text evidence="5">Part of a binding-protein-dependent transport system for aliphatic sulfonates. Putative binding protein.</text>
</comment>
<evidence type="ECO:0000313" key="8">
    <source>
        <dbReference type="EMBL" id="RFD19420.1"/>
    </source>
</evidence>
<dbReference type="Pfam" id="PF09084">
    <property type="entry name" value="NMT1"/>
    <property type="match status" value="1"/>
</dbReference>
<protein>
    <recommendedName>
        <fullName evidence="6">Putative aliphatic sulfonates-binding protein</fullName>
    </recommendedName>
</protein>
<reference evidence="8 9" key="1">
    <citation type="submission" date="2018-08" db="EMBL/GenBank/DDBJ databases">
        <title>Komagataeibacter sp. AV 382.</title>
        <authorList>
            <person name="Skraban J."/>
            <person name="Trcek J."/>
        </authorList>
    </citation>
    <scope>NUCLEOTIDE SEQUENCE [LARGE SCALE GENOMIC DNA]</scope>
    <source>
        <strain evidence="8 9">AV 382</strain>
    </source>
</reference>
<keyword evidence="3" id="KW-0813">Transport</keyword>
<dbReference type="InterPro" id="IPR001638">
    <property type="entry name" value="Solute-binding_3/MltF_N"/>
</dbReference>
<accession>A0A371YYU7</accession>
<feature type="domain" description="Solute-binding protein family 3/N-terminal" evidence="7">
    <location>
        <begin position="14"/>
        <end position="229"/>
    </location>
</feature>
<gene>
    <name evidence="8" type="ORF">DY926_11405</name>
</gene>
<keyword evidence="4" id="KW-0732">Signal</keyword>
<sequence>MAAVPWRAHGATRTIRVGYQKYGTLILLKARGFLEEALRPAGIGVEWAQFPAGPPLLQALVAGALDFGQTGDLPPVFVQAASPDALVYAGHEARCGASEAIIVPATSTIRTVADLKGRRVAVTRGADAHWLLIASLRKHGLSLADVTVSYLLPAAARPAFETGQIDAWAIWDPYLSGANANTRTIATGDDVDGGTAFYLARRGFWAESPDLVRAVLAAVAKCDDWAASNRDEVVALLAHSTGLAPDVVARSLAKLRYGLLPMTPDVIAGQQRIAEGFHAAGLLPAVPDVAAAAPHIM</sequence>
<name>A0A371YYU7_9PROT</name>
<dbReference type="InterPro" id="IPR010067">
    <property type="entry name" value="ABC_SsuA_sub-bd"/>
</dbReference>
<comment type="caution">
    <text evidence="8">The sequence shown here is derived from an EMBL/GenBank/DDBJ whole genome shotgun (WGS) entry which is preliminary data.</text>
</comment>
<dbReference type="GO" id="GO:0016020">
    <property type="term" value="C:membrane"/>
    <property type="evidence" value="ECO:0007669"/>
    <property type="project" value="InterPro"/>
</dbReference>